<name>A0AAU9K431_9CILI</name>
<dbReference type="Proteomes" id="UP001162131">
    <property type="component" value="Unassembled WGS sequence"/>
</dbReference>
<protein>
    <submittedName>
        <fullName evidence="1">Uncharacterized protein</fullName>
    </submittedName>
</protein>
<dbReference type="EMBL" id="CAJZBQ010000044">
    <property type="protein sequence ID" value="CAG9327917.1"/>
    <property type="molecule type" value="Genomic_DNA"/>
</dbReference>
<sequence>MTIALSPFSHVTVSYAYQGNIWSLELDQHMVPQSEGLKQKSVSLSLIQCVITHDLFLQAALKLADARMDRVSTYSCC</sequence>
<evidence type="ECO:0000313" key="2">
    <source>
        <dbReference type="Proteomes" id="UP001162131"/>
    </source>
</evidence>
<gene>
    <name evidence="1" type="ORF">BSTOLATCC_MIC44537</name>
</gene>
<keyword evidence="2" id="KW-1185">Reference proteome</keyword>
<accession>A0AAU9K431</accession>
<dbReference type="AlphaFoldDB" id="A0AAU9K431"/>
<proteinExistence type="predicted"/>
<reference evidence="1" key="1">
    <citation type="submission" date="2021-09" db="EMBL/GenBank/DDBJ databases">
        <authorList>
            <consortium name="AG Swart"/>
            <person name="Singh M."/>
            <person name="Singh A."/>
            <person name="Seah K."/>
            <person name="Emmerich C."/>
        </authorList>
    </citation>
    <scope>NUCLEOTIDE SEQUENCE</scope>
    <source>
        <strain evidence="1">ATCC30299</strain>
    </source>
</reference>
<organism evidence="1 2">
    <name type="scientific">Blepharisma stoltei</name>
    <dbReference type="NCBI Taxonomy" id="1481888"/>
    <lineage>
        <taxon>Eukaryota</taxon>
        <taxon>Sar</taxon>
        <taxon>Alveolata</taxon>
        <taxon>Ciliophora</taxon>
        <taxon>Postciliodesmatophora</taxon>
        <taxon>Heterotrichea</taxon>
        <taxon>Heterotrichida</taxon>
        <taxon>Blepharismidae</taxon>
        <taxon>Blepharisma</taxon>
    </lineage>
</organism>
<evidence type="ECO:0000313" key="1">
    <source>
        <dbReference type="EMBL" id="CAG9327917.1"/>
    </source>
</evidence>
<comment type="caution">
    <text evidence="1">The sequence shown here is derived from an EMBL/GenBank/DDBJ whole genome shotgun (WGS) entry which is preliminary data.</text>
</comment>